<evidence type="ECO:0000313" key="3">
    <source>
        <dbReference type="Proteomes" id="UP001488838"/>
    </source>
</evidence>
<dbReference type="PANTHER" id="PTHR46930:SF1">
    <property type="entry name" value="CDK5 REGULATORY SUBUNIT-ASSOCIATED PROTEIN 2"/>
    <property type="match status" value="1"/>
</dbReference>
<organism evidence="2 3">
    <name type="scientific">Myodes glareolus</name>
    <name type="common">Bank vole</name>
    <name type="synonym">Clethrionomys glareolus</name>
    <dbReference type="NCBI Taxonomy" id="447135"/>
    <lineage>
        <taxon>Eukaryota</taxon>
        <taxon>Metazoa</taxon>
        <taxon>Chordata</taxon>
        <taxon>Craniata</taxon>
        <taxon>Vertebrata</taxon>
        <taxon>Euteleostomi</taxon>
        <taxon>Mammalia</taxon>
        <taxon>Eutheria</taxon>
        <taxon>Euarchontoglires</taxon>
        <taxon>Glires</taxon>
        <taxon>Rodentia</taxon>
        <taxon>Myomorpha</taxon>
        <taxon>Muroidea</taxon>
        <taxon>Cricetidae</taxon>
        <taxon>Arvicolinae</taxon>
        <taxon>Myodes</taxon>
    </lineage>
</organism>
<dbReference type="InterPro" id="IPR042791">
    <property type="entry name" value="CDK5RAP2"/>
</dbReference>
<dbReference type="GO" id="GO:0000242">
    <property type="term" value="C:pericentriolar material"/>
    <property type="evidence" value="ECO:0007669"/>
    <property type="project" value="TreeGrafter"/>
</dbReference>
<accession>A0AAW0H350</accession>
<gene>
    <name evidence="2" type="ORF">U0070_023712</name>
</gene>
<dbReference type="GO" id="GO:0007059">
    <property type="term" value="P:chromosome segregation"/>
    <property type="evidence" value="ECO:0007669"/>
    <property type="project" value="TreeGrafter"/>
</dbReference>
<protein>
    <submittedName>
        <fullName evidence="2">Uncharacterized protein</fullName>
    </submittedName>
</protein>
<evidence type="ECO:0000313" key="2">
    <source>
        <dbReference type="EMBL" id="KAK7795642.1"/>
    </source>
</evidence>
<feature type="region of interest" description="Disordered" evidence="1">
    <location>
        <begin position="206"/>
        <end position="231"/>
    </location>
</feature>
<dbReference type="GO" id="GO:0090266">
    <property type="term" value="P:regulation of mitotic cell cycle spindle assembly checkpoint"/>
    <property type="evidence" value="ECO:0007669"/>
    <property type="project" value="TreeGrafter"/>
</dbReference>
<dbReference type="EMBL" id="JBBHLL010001969">
    <property type="protein sequence ID" value="KAK7795642.1"/>
    <property type="molecule type" value="Genomic_DNA"/>
</dbReference>
<sequence>MKKMQERDLELTLALEDKDRLIEELKLSLKSKEALIQCLQEEKSQMASPDENVSSGELRGLSATLREAKERDAEALQEDLREKEREIATEKKNSLKRDKAIQGLTMALKSKEKEVGELNSEIKELTAAFTKPGEAPLITQATKFQGSEDYEAALAEKKALLAELHSENLTKSAENQRLLRNVKVITQELSDLKKEKLRLERDLEEAHQEGNKRAHTILVSASHPPDMMGVASRLGPVMVSAHREGSAVQKT</sequence>
<name>A0AAW0H350_MYOGA</name>
<keyword evidence="3" id="KW-1185">Reference proteome</keyword>
<dbReference type="Proteomes" id="UP001488838">
    <property type="component" value="Unassembled WGS sequence"/>
</dbReference>
<evidence type="ECO:0000256" key="1">
    <source>
        <dbReference type="SAM" id="MobiDB-lite"/>
    </source>
</evidence>
<comment type="caution">
    <text evidence="2">The sequence shown here is derived from an EMBL/GenBank/DDBJ whole genome shotgun (WGS) entry which is preliminary data.</text>
</comment>
<dbReference type="GO" id="GO:0007099">
    <property type="term" value="P:centriole replication"/>
    <property type="evidence" value="ECO:0007669"/>
    <property type="project" value="TreeGrafter"/>
</dbReference>
<dbReference type="GO" id="GO:0000132">
    <property type="term" value="P:establishment of mitotic spindle orientation"/>
    <property type="evidence" value="ECO:0007669"/>
    <property type="project" value="TreeGrafter"/>
</dbReference>
<dbReference type="PANTHER" id="PTHR46930">
    <property type="entry name" value="CDK5 REGULATORY SUBUNIT-ASSOCIATED PROTEIN 2"/>
    <property type="match status" value="1"/>
</dbReference>
<proteinExistence type="predicted"/>
<dbReference type="GO" id="GO:0001578">
    <property type="term" value="P:microtubule bundle formation"/>
    <property type="evidence" value="ECO:0007669"/>
    <property type="project" value="TreeGrafter"/>
</dbReference>
<reference evidence="2 3" key="1">
    <citation type="journal article" date="2023" name="bioRxiv">
        <title>Conserved and derived expression patterns and positive selection on dental genes reveal complex evolutionary context of ever-growing rodent molars.</title>
        <authorList>
            <person name="Calamari Z.T."/>
            <person name="Song A."/>
            <person name="Cohen E."/>
            <person name="Akter M."/>
            <person name="Roy R.D."/>
            <person name="Hallikas O."/>
            <person name="Christensen M.M."/>
            <person name="Li P."/>
            <person name="Marangoni P."/>
            <person name="Jernvall J."/>
            <person name="Klein O.D."/>
        </authorList>
    </citation>
    <scope>NUCLEOTIDE SEQUENCE [LARGE SCALE GENOMIC DNA]</scope>
    <source>
        <strain evidence="2">V071</strain>
    </source>
</reference>
<dbReference type="GO" id="GO:0046600">
    <property type="term" value="P:negative regulation of centriole replication"/>
    <property type="evidence" value="ECO:0007669"/>
    <property type="project" value="TreeGrafter"/>
</dbReference>
<dbReference type="GO" id="GO:0043015">
    <property type="term" value="F:gamma-tubulin binding"/>
    <property type="evidence" value="ECO:0007669"/>
    <property type="project" value="TreeGrafter"/>
</dbReference>
<dbReference type="GO" id="GO:0008017">
    <property type="term" value="F:microtubule binding"/>
    <property type="evidence" value="ECO:0007669"/>
    <property type="project" value="TreeGrafter"/>
</dbReference>
<dbReference type="GO" id="GO:0035371">
    <property type="term" value="C:microtubule plus-end"/>
    <property type="evidence" value="ECO:0007669"/>
    <property type="project" value="TreeGrafter"/>
</dbReference>
<dbReference type="GO" id="GO:0097431">
    <property type="term" value="C:mitotic spindle pole"/>
    <property type="evidence" value="ECO:0007669"/>
    <property type="project" value="TreeGrafter"/>
</dbReference>
<dbReference type="AlphaFoldDB" id="A0AAW0H350"/>